<name>A0A2J7Z1E1_STRMQ</name>
<gene>
    <name evidence="1" type="ORF">SMF913_10118</name>
</gene>
<reference evidence="1 2" key="1">
    <citation type="submission" date="2015-09" db="EMBL/GenBank/DDBJ databases">
        <title>Genome sequence, genome mining and natural product profiling of a biocontrol bacterium Streptomyces malaysiensis F913.</title>
        <authorList>
            <person name="Xu Y."/>
            <person name="Wei J."/>
            <person name="Xie J."/>
            <person name="Li T."/>
            <person name="Zhou Z."/>
        </authorList>
    </citation>
    <scope>NUCLEOTIDE SEQUENCE [LARGE SCALE GENOMIC DNA]</scope>
    <source>
        <strain evidence="1 2">F913</strain>
    </source>
</reference>
<evidence type="ECO:0000313" key="1">
    <source>
        <dbReference type="EMBL" id="PNG94093.1"/>
    </source>
</evidence>
<dbReference type="RefSeq" id="WP_180990507.1">
    <property type="nucleotide sequence ID" value="NZ_LJIW01000001.1"/>
</dbReference>
<sequence length="127" mass="13474">MSTAIHVILDSSAMVAAGRGNALASRLIHRAHAESGWLLHATTCALIEADRERRGTAEHIAALPGLTFLELDLPAALVVAHGHDDWAVAHTLYAAQPSSDRPEGAVIATTAPSLWEPHPVRTLDLNP</sequence>
<proteinExistence type="predicted"/>
<organism evidence="1 2">
    <name type="scientific">Streptomyces malaysiensis</name>
    <dbReference type="NCBI Taxonomy" id="92644"/>
    <lineage>
        <taxon>Bacteria</taxon>
        <taxon>Bacillati</taxon>
        <taxon>Actinomycetota</taxon>
        <taxon>Actinomycetes</taxon>
        <taxon>Kitasatosporales</taxon>
        <taxon>Streptomycetaceae</taxon>
        <taxon>Streptomyces</taxon>
        <taxon>Streptomyces violaceusniger group</taxon>
    </lineage>
</organism>
<accession>A0A2J7Z1E1</accession>
<dbReference type="EMBL" id="LJIW01000001">
    <property type="protein sequence ID" value="PNG94093.1"/>
    <property type="molecule type" value="Genomic_DNA"/>
</dbReference>
<comment type="caution">
    <text evidence="1">The sequence shown here is derived from an EMBL/GenBank/DDBJ whole genome shotgun (WGS) entry which is preliminary data.</text>
</comment>
<dbReference type="Proteomes" id="UP000236520">
    <property type="component" value="Unassembled WGS sequence"/>
</dbReference>
<evidence type="ECO:0008006" key="3">
    <source>
        <dbReference type="Google" id="ProtNLM"/>
    </source>
</evidence>
<dbReference type="AlphaFoldDB" id="A0A2J7Z1E1"/>
<evidence type="ECO:0000313" key="2">
    <source>
        <dbReference type="Proteomes" id="UP000236520"/>
    </source>
</evidence>
<keyword evidence="2" id="KW-1185">Reference proteome</keyword>
<protein>
    <recommendedName>
        <fullName evidence="3">PIN domain-containing protein</fullName>
    </recommendedName>
</protein>